<sequence length="291" mass="33539">MEPQRLIWNSLQRSQIVAFEISDLELSSIADLAAFFQNLSSEYGEQALDLRLRSPSPLSVTREVGNPEFRATSIPKLTSEQLNSKDESRLEEDQKTDSRSPKVRKQVRLQCMPMERKVTKSDPYDHKERLAYTSEVVLRKNGWNRASGQTYAIRLLEWGLFIKGRGCLKRHLLYSKFCVRIDSGDGSGQFIRRKFSTQRVVFKLREGQKSKPMKGRLSRKVSARGIERVITRNLHSMEKRKKKSALKAIPETIRTTGWRAEAAEVLRFACSEMRQSIPMKVDCKGQAPMHY</sequence>
<proteinExistence type="predicted"/>
<feature type="region of interest" description="Disordered" evidence="1">
    <location>
        <begin position="75"/>
        <end position="104"/>
    </location>
</feature>
<protein>
    <submittedName>
        <fullName evidence="2">Uncharacterized protein</fullName>
    </submittedName>
</protein>
<organism evidence="2 3">
    <name type="scientific">Ficus carica</name>
    <name type="common">Common fig</name>
    <dbReference type="NCBI Taxonomy" id="3494"/>
    <lineage>
        <taxon>Eukaryota</taxon>
        <taxon>Viridiplantae</taxon>
        <taxon>Streptophyta</taxon>
        <taxon>Embryophyta</taxon>
        <taxon>Tracheophyta</taxon>
        <taxon>Spermatophyta</taxon>
        <taxon>Magnoliopsida</taxon>
        <taxon>eudicotyledons</taxon>
        <taxon>Gunneridae</taxon>
        <taxon>Pentapetalae</taxon>
        <taxon>rosids</taxon>
        <taxon>fabids</taxon>
        <taxon>Rosales</taxon>
        <taxon>Moraceae</taxon>
        <taxon>Ficeae</taxon>
        <taxon>Ficus</taxon>
    </lineage>
</organism>
<dbReference type="EMBL" id="BTGU01010705">
    <property type="protein sequence ID" value="GMN73734.1"/>
    <property type="molecule type" value="Genomic_DNA"/>
</dbReference>
<name>A0AA88EF24_FICCA</name>
<dbReference type="AlphaFoldDB" id="A0AA88EF24"/>
<reference evidence="2" key="1">
    <citation type="submission" date="2023-07" db="EMBL/GenBank/DDBJ databases">
        <title>draft genome sequence of fig (Ficus carica).</title>
        <authorList>
            <person name="Takahashi T."/>
            <person name="Nishimura K."/>
        </authorList>
    </citation>
    <scope>NUCLEOTIDE SEQUENCE</scope>
</reference>
<gene>
    <name evidence="2" type="ORF">TIFTF001_052230</name>
</gene>
<comment type="caution">
    <text evidence="2">The sequence shown here is derived from an EMBL/GenBank/DDBJ whole genome shotgun (WGS) entry which is preliminary data.</text>
</comment>
<feature type="compositionally biased region" description="Basic and acidic residues" evidence="1">
    <location>
        <begin position="83"/>
        <end position="100"/>
    </location>
</feature>
<dbReference type="Proteomes" id="UP001187192">
    <property type="component" value="Unassembled WGS sequence"/>
</dbReference>
<evidence type="ECO:0000256" key="1">
    <source>
        <dbReference type="SAM" id="MobiDB-lite"/>
    </source>
</evidence>
<accession>A0AA88EF24</accession>
<keyword evidence="3" id="KW-1185">Reference proteome</keyword>
<evidence type="ECO:0000313" key="3">
    <source>
        <dbReference type="Proteomes" id="UP001187192"/>
    </source>
</evidence>
<evidence type="ECO:0000313" key="2">
    <source>
        <dbReference type="EMBL" id="GMN73734.1"/>
    </source>
</evidence>